<comment type="caution">
    <text evidence="2">The sequence shown here is derived from an EMBL/GenBank/DDBJ whole genome shotgun (WGS) entry which is preliminary data.</text>
</comment>
<feature type="region of interest" description="Disordered" evidence="1">
    <location>
        <begin position="51"/>
        <end position="81"/>
    </location>
</feature>
<dbReference type="RefSeq" id="WP_228867129.1">
    <property type="nucleotide sequence ID" value="NZ_JAHUVW010000001.1"/>
</dbReference>
<feature type="compositionally biased region" description="Basic and acidic residues" evidence="1">
    <location>
        <begin position="70"/>
        <end position="81"/>
    </location>
</feature>
<organism evidence="2 3">
    <name type="scientific">Streptomyces halstedii</name>
    <dbReference type="NCBI Taxonomy" id="1944"/>
    <lineage>
        <taxon>Bacteria</taxon>
        <taxon>Bacillati</taxon>
        <taxon>Actinomycetota</taxon>
        <taxon>Actinomycetes</taxon>
        <taxon>Kitasatosporales</taxon>
        <taxon>Streptomycetaceae</taxon>
        <taxon>Streptomyces</taxon>
    </lineage>
</organism>
<name>A0ABS6TJL0_STRHA</name>
<protein>
    <submittedName>
        <fullName evidence="2">Uncharacterized protein</fullName>
    </submittedName>
</protein>
<dbReference type="Proteomes" id="UP000735541">
    <property type="component" value="Unassembled WGS sequence"/>
</dbReference>
<gene>
    <name evidence="2" type="ORF">STHAL_02345</name>
</gene>
<evidence type="ECO:0000313" key="3">
    <source>
        <dbReference type="Proteomes" id="UP000735541"/>
    </source>
</evidence>
<evidence type="ECO:0000256" key="1">
    <source>
        <dbReference type="SAM" id="MobiDB-lite"/>
    </source>
</evidence>
<sequence>MSAEERQKVEEASAVLRKARAGRGIRELNQANAELKALLNAKTSEADALASRVTELEDEPTAARTSLRQMIRDHSRGTLPT</sequence>
<proteinExistence type="predicted"/>
<reference evidence="2 3" key="1">
    <citation type="submission" date="2021-07" db="EMBL/GenBank/DDBJ databases">
        <title>Sequencing Streptomyces halstedii LGO-A4 genome an citrus endophytic actinomycete.</title>
        <authorList>
            <person name="Samborskyy M."/>
            <person name="Scott N."/>
            <person name="Deglau R."/>
            <person name="Dickens S."/>
            <person name="Oliveira L.G."/>
        </authorList>
    </citation>
    <scope>NUCLEOTIDE SEQUENCE [LARGE SCALE GENOMIC DNA]</scope>
    <source>
        <strain evidence="2 3">LGO-A4</strain>
    </source>
</reference>
<accession>A0ABS6TJL0</accession>
<dbReference type="EMBL" id="JAHUVW010000001">
    <property type="protein sequence ID" value="MBV7668346.1"/>
    <property type="molecule type" value="Genomic_DNA"/>
</dbReference>
<evidence type="ECO:0000313" key="2">
    <source>
        <dbReference type="EMBL" id="MBV7668346.1"/>
    </source>
</evidence>
<keyword evidence="3" id="KW-1185">Reference proteome</keyword>